<keyword evidence="3" id="KW-1003">Cell membrane</keyword>
<keyword evidence="8" id="KW-0449">Lipoprotein</keyword>
<name>A0A2P2P421_RHIMU</name>
<keyword evidence="10" id="KW-1133">Transmembrane helix</keyword>
<keyword evidence="7" id="KW-0325">Glycoprotein</keyword>
<dbReference type="GO" id="GO:0098552">
    <property type="term" value="C:side of membrane"/>
    <property type="evidence" value="ECO:0007669"/>
    <property type="project" value="UniProtKB-KW"/>
</dbReference>
<feature type="compositionally biased region" description="Polar residues" evidence="9">
    <location>
        <begin position="115"/>
        <end position="129"/>
    </location>
</feature>
<dbReference type="GO" id="GO:0006869">
    <property type="term" value="P:lipid transport"/>
    <property type="evidence" value="ECO:0007669"/>
    <property type="project" value="InterPro"/>
</dbReference>
<feature type="transmembrane region" description="Helical" evidence="10">
    <location>
        <begin position="161"/>
        <end position="180"/>
    </location>
</feature>
<accession>A0A2P2P421</accession>
<feature type="region of interest" description="Disordered" evidence="9">
    <location>
        <begin position="106"/>
        <end position="155"/>
    </location>
</feature>
<dbReference type="PRINTS" id="PR00382">
    <property type="entry name" value="LIPIDTRNSFER"/>
</dbReference>
<dbReference type="AlphaFoldDB" id="A0A2P2P421"/>
<organism evidence="13">
    <name type="scientific">Rhizophora mucronata</name>
    <name type="common">Asiatic mangrove</name>
    <dbReference type="NCBI Taxonomy" id="61149"/>
    <lineage>
        <taxon>Eukaryota</taxon>
        <taxon>Viridiplantae</taxon>
        <taxon>Streptophyta</taxon>
        <taxon>Embryophyta</taxon>
        <taxon>Tracheophyta</taxon>
        <taxon>Spermatophyta</taxon>
        <taxon>Magnoliopsida</taxon>
        <taxon>eudicotyledons</taxon>
        <taxon>Gunneridae</taxon>
        <taxon>Pentapetalae</taxon>
        <taxon>rosids</taxon>
        <taxon>fabids</taxon>
        <taxon>Malpighiales</taxon>
        <taxon>Rhizophoraceae</taxon>
        <taxon>Rhizophora</taxon>
    </lineage>
</organism>
<evidence type="ECO:0000256" key="5">
    <source>
        <dbReference type="ARBA" id="ARBA00022729"/>
    </source>
</evidence>
<evidence type="ECO:0000256" key="1">
    <source>
        <dbReference type="ARBA" id="ARBA00004609"/>
    </source>
</evidence>
<dbReference type="EMBL" id="GGEC01068909">
    <property type="protein sequence ID" value="MBX49393.1"/>
    <property type="molecule type" value="Transcribed_RNA"/>
</dbReference>
<comment type="similarity">
    <text evidence="2">Belongs to the plant LTP family.</text>
</comment>
<keyword evidence="10" id="KW-0812">Transmembrane</keyword>
<dbReference type="CDD" id="cd00010">
    <property type="entry name" value="AAI_LTSS"/>
    <property type="match status" value="1"/>
</dbReference>
<comment type="subcellular location">
    <subcellularLocation>
        <location evidence="1">Cell membrane</location>
        <topology evidence="1">Lipid-anchor</topology>
        <topology evidence="1">GPI-anchor</topology>
    </subcellularLocation>
</comment>
<keyword evidence="10" id="KW-0472">Membrane</keyword>
<dbReference type="SMART" id="SM00499">
    <property type="entry name" value="AAI"/>
    <property type="match status" value="1"/>
</dbReference>
<keyword evidence="6" id="KW-1015">Disulfide bond</keyword>
<keyword evidence="5 11" id="KW-0732">Signal</keyword>
<evidence type="ECO:0000256" key="3">
    <source>
        <dbReference type="ARBA" id="ARBA00022475"/>
    </source>
</evidence>
<feature type="signal peptide" evidence="11">
    <location>
        <begin position="1"/>
        <end position="24"/>
    </location>
</feature>
<evidence type="ECO:0000256" key="8">
    <source>
        <dbReference type="ARBA" id="ARBA00023288"/>
    </source>
</evidence>
<dbReference type="Gene3D" id="1.10.110.10">
    <property type="entry name" value="Plant lipid-transfer and hydrophobic proteins"/>
    <property type="match status" value="1"/>
</dbReference>
<dbReference type="FunFam" id="1.10.110.10:FF:000001">
    <property type="entry name" value="Bifunctional inhibitor/lipid-transfer protein/seed storage 2S albumin superfamily protein"/>
    <property type="match status" value="1"/>
</dbReference>
<evidence type="ECO:0000256" key="6">
    <source>
        <dbReference type="ARBA" id="ARBA00023157"/>
    </source>
</evidence>
<evidence type="ECO:0000256" key="10">
    <source>
        <dbReference type="SAM" id="Phobius"/>
    </source>
</evidence>
<evidence type="ECO:0000256" key="7">
    <source>
        <dbReference type="ARBA" id="ARBA00023180"/>
    </source>
</evidence>
<evidence type="ECO:0000259" key="12">
    <source>
        <dbReference type="SMART" id="SM00499"/>
    </source>
</evidence>
<dbReference type="GO" id="GO:0005886">
    <property type="term" value="C:plasma membrane"/>
    <property type="evidence" value="ECO:0007669"/>
    <property type="project" value="UniProtKB-SubCell"/>
</dbReference>
<evidence type="ECO:0000256" key="11">
    <source>
        <dbReference type="SAM" id="SignalP"/>
    </source>
</evidence>
<evidence type="ECO:0000256" key="4">
    <source>
        <dbReference type="ARBA" id="ARBA00022622"/>
    </source>
</evidence>
<protein>
    <recommendedName>
        <fullName evidence="12">Bifunctional inhibitor/plant lipid transfer protein/seed storage helical domain-containing protein</fullName>
    </recommendedName>
</protein>
<dbReference type="InterPro" id="IPR000528">
    <property type="entry name" value="Plant_nsLTP"/>
</dbReference>
<feature type="domain" description="Bifunctional inhibitor/plant lipid transfer protein/seed storage helical" evidence="12">
    <location>
        <begin position="28"/>
        <end position="105"/>
    </location>
</feature>
<reference evidence="13" key="1">
    <citation type="submission" date="2018-02" db="EMBL/GenBank/DDBJ databases">
        <title>Rhizophora mucronata_Transcriptome.</title>
        <authorList>
            <person name="Meera S.P."/>
            <person name="Sreeshan A."/>
            <person name="Augustine A."/>
        </authorList>
    </citation>
    <scope>NUCLEOTIDE SEQUENCE</scope>
    <source>
        <tissue evidence="13">Leaf</tissue>
    </source>
</reference>
<dbReference type="InterPro" id="IPR016140">
    <property type="entry name" value="Bifunc_inhib/LTP/seed_store"/>
</dbReference>
<dbReference type="InterPro" id="IPR043325">
    <property type="entry name" value="LTSS"/>
</dbReference>
<evidence type="ECO:0000256" key="2">
    <source>
        <dbReference type="ARBA" id="ARBA00009748"/>
    </source>
</evidence>
<evidence type="ECO:0000313" key="13">
    <source>
        <dbReference type="EMBL" id="MBX49393.1"/>
    </source>
</evidence>
<dbReference type="GO" id="GO:0008289">
    <property type="term" value="F:lipid binding"/>
    <property type="evidence" value="ECO:0007669"/>
    <property type="project" value="InterPro"/>
</dbReference>
<dbReference type="PANTHER" id="PTHR33044">
    <property type="entry name" value="BIFUNCTIONAL INHIBITOR/LIPID-TRANSFER PROTEIN/SEED STORAGE 2S ALBUMIN SUPERFAMILY PROTEIN-RELATED"/>
    <property type="match status" value="1"/>
</dbReference>
<dbReference type="InterPro" id="IPR036312">
    <property type="entry name" value="Bifun_inhib/LTP/seed_sf"/>
</dbReference>
<proteinExistence type="inferred from homology"/>
<dbReference type="SUPFAM" id="SSF47699">
    <property type="entry name" value="Bifunctional inhibitor/lipid-transfer protein/seed storage 2S albumin"/>
    <property type="match status" value="1"/>
</dbReference>
<feature type="chain" id="PRO_5015176083" description="Bifunctional inhibitor/plant lipid transfer protein/seed storage helical domain-containing protein" evidence="11">
    <location>
        <begin position="25"/>
        <end position="182"/>
    </location>
</feature>
<dbReference type="Pfam" id="PF14368">
    <property type="entry name" value="LTP_2"/>
    <property type="match status" value="1"/>
</dbReference>
<evidence type="ECO:0000256" key="9">
    <source>
        <dbReference type="SAM" id="MobiDB-lite"/>
    </source>
</evidence>
<sequence>MASKGIQCALFLVFAVMTIDEVAAQSGCSTVLVGLAPCLNYVSGNTSTPSSSCCSQLASVVKSQPRCLCTLVNGGGSSLGVNINQTLALSLPKACNVQTPPVSQCNAVDAPAASPTGSSGRPPADSSSGKPADTPPGTSAGSGSKAVPTGTGTSDASTSRMQLYLAVFLISFASCASGIIRV</sequence>
<keyword evidence="4" id="KW-0336">GPI-anchor</keyword>